<dbReference type="InterPro" id="IPR006380">
    <property type="entry name" value="SPP-like_dom"/>
</dbReference>
<dbReference type="EMBL" id="JACHNU010000001">
    <property type="protein sequence ID" value="MBB4661449.1"/>
    <property type="molecule type" value="Genomic_DNA"/>
</dbReference>
<evidence type="ECO:0000313" key="3">
    <source>
        <dbReference type="Proteomes" id="UP000585272"/>
    </source>
</evidence>
<feature type="domain" description="Sucrose phosphatase-like" evidence="1">
    <location>
        <begin position="5"/>
        <end position="265"/>
    </location>
</feature>
<dbReference type="Pfam" id="PF05116">
    <property type="entry name" value="S6PP"/>
    <property type="match status" value="1"/>
</dbReference>
<evidence type="ECO:0000313" key="2">
    <source>
        <dbReference type="EMBL" id="MBB4661449.1"/>
    </source>
</evidence>
<accession>A0A840I962</accession>
<reference evidence="2 3" key="1">
    <citation type="submission" date="2020-08" db="EMBL/GenBank/DDBJ databases">
        <title>Genomic Encyclopedia of Archaeal and Bacterial Type Strains, Phase II (KMG-II): from individual species to whole genera.</title>
        <authorList>
            <person name="Goeker M."/>
        </authorList>
    </citation>
    <scope>NUCLEOTIDE SEQUENCE [LARGE SCALE GENOMIC DNA]</scope>
    <source>
        <strain evidence="2 3">DSM 23288</strain>
    </source>
</reference>
<dbReference type="AlphaFoldDB" id="A0A840I962"/>
<dbReference type="RefSeq" id="WP_183339627.1">
    <property type="nucleotide sequence ID" value="NZ_JACHNU010000001.1"/>
</dbReference>
<dbReference type="Proteomes" id="UP000585272">
    <property type="component" value="Unassembled WGS sequence"/>
</dbReference>
<evidence type="ECO:0000259" key="1">
    <source>
        <dbReference type="Pfam" id="PF05116"/>
    </source>
</evidence>
<keyword evidence="3" id="KW-1185">Reference proteome</keyword>
<dbReference type="GO" id="GO:0003824">
    <property type="term" value="F:catalytic activity"/>
    <property type="evidence" value="ECO:0007669"/>
    <property type="project" value="UniProtKB-ARBA"/>
</dbReference>
<dbReference type="SUPFAM" id="SSF56784">
    <property type="entry name" value="HAD-like"/>
    <property type="match status" value="1"/>
</dbReference>
<protein>
    <recommendedName>
        <fullName evidence="1">Sucrose phosphatase-like domain-containing protein</fullName>
    </recommendedName>
</protein>
<organism evidence="2 3">
    <name type="scientific">Conexibacter arvalis</name>
    <dbReference type="NCBI Taxonomy" id="912552"/>
    <lineage>
        <taxon>Bacteria</taxon>
        <taxon>Bacillati</taxon>
        <taxon>Actinomycetota</taxon>
        <taxon>Thermoleophilia</taxon>
        <taxon>Solirubrobacterales</taxon>
        <taxon>Conexibacteraceae</taxon>
        <taxon>Conexibacter</taxon>
    </lineage>
</organism>
<gene>
    <name evidence="2" type="ORF">BDZ31_001022</name>
</gene>
<proteinExistence type="predicted"/>
<dbReference type="InterPro" id="IPR036412">
    <property type="entry name" value="HAD-like_sf"/>
</dbReference>
<name>A0A840I962_9ACTN</name>
<dbReference type="InterPro" id="IPR023214">
    <property type="entry name" value="HAD_sf"/>
</dbReference>
<dbReference type="Gene3D" id="3.40.50.1000">
    <property type="entry name" value="HAD superfamily/HAD-like"/>
    <property type="match status" value="2"/>
</dbReference>
<comment type="caution">
    <text evidence="2">The sequence shown here is derived from an EMBL/GenBank/DDBJ whole genome shotgun (WGS) entry which is preliminary data.</text>
</comment>
<sequence>MPLRCLYVDLDGTLLGPGASLLRGADGSFSNAGVRALEACHRAEVEVVIYTGRRETQVREDARLIGQTAYIFEAGAGLVVDGELEWLTGGLEPTAEQTIHAQIEASGAPALLLERFPRQLEYHAPWHVNREVSHLFRGLVDAEEVAALLTEHGHDELRLVDNGTVHSRSAALAALPQVRAYHLVPRAASKAGAVARHMQIRGYRPDECIAVGDSREDLGAAVAVGTFWFVANALEKDPTLREAIAGRPNVRVAEGAHGEGVYEAVVTTLAERR</sequence>